<gene>
    <name evidence="4" type="ORF">GCM10023187_15820</name>
</gene>
<keyword evidence="2" id="KW-0119">Carbohydrate metabolism</keyword>
<sequence length="369" mass="40584">MKTRSIFLIFLMSLSLCSHGQTTGFYLYVGTYTTKGSEGIYMYRFDTRTGDATPVSIAKGIKNPSFLAISPNQRYLYAAQGIDGELVHAFAIDPQTRQLTLLNSESSAGVGPPHLEVDKTGNWVIVGNYRTGNLSVLPIRPDGSVGKAIQTIQHEGTGPDPERQERAHVHSINIAPNNRDVFVPDLGIDKIMAYTFNDKTGQLAPAVSPFIATQPGSGPRHFTFHPNGRWAYVIQELSSTITGYLYQNGTLKPFQTVNTLPDGYTGRKWSADVHISPDGRFLYGSNRAHESLVIFRIDPKTGKLSYVGHQDVMGKTPRNFLIDPTGRWVLVANQDTDNIVIFARDPDSGKLTPTGKEIIVSMPVCLKAL</sequence>
<dbReference type="Pfam" id="PF10282">
    <property type="entry name" value="Lactonase"/>
    <property type="match status" value="1"/>
</dbReference>
<accession>A0ABP8K842</accession>
<comment type="similarity">
    <text evidence="1">Belongs to the cycloisomerase 2 family.</text>
</comment>
<feature type="signal peptide" evidence="3">
    <location>
        <begin position="1"/>
        <end position="20"/>
    </location>
</feature>
<reference evidence="5" key="1">
    <citation type="journal article" date="2019" name="Int. J. Syst. Evol. Microbiol.">
        <title>The Global Catalogue of Microorganisms (GCM) 10K type strain sequencing project: providing services to taxonomists for standard genome sequencing and annotation.</title>
        <authorList>
            <consortium name="The Broad Institute Genomics Platform"/>
            <consortium name="The Broad Institute Genome Sequencing Center for Infectious Disease"/>
            <person name="Wu L."/>
            <person name="Ma J."/>
        </authorList>
    </citation>
    <scope>NUCLEOTIDE SEQUENCE [LARGE SCALE GENOMIC DNA]</scope>
    <source>
        <strain evidence="5">JCM 17925</strain>
    </source>
</reference>
<organism evidence="4 5">
    <name type="scientific">Nibrella viscosa</name>
    <dbReference type="NCBI Taxonomy" id="1084524"/>
    <lineage>
        <taxon>Bacteria</taxon>
        <taxon>Pseudomonadati</taxon>
        <taxon>Bacteroidota</taxon>
        <taxon>Cytophagia</taxon>
        <taxon>Cytophagales</taxon>
        <taxon>Spirosomataceae</taxon>
        <taxon>Nibrella</taxon>
    </lineage>
</organism>
<evidence type="ECO:0000313" key="4">
    <source>
        <dbReference type="EMBL" id="GAA4401546.1"/>
    </source>
</evidence>
<dbReference type="InterPro" id="IPR019405">
    <property type="entry name" value="Lactonase_7-beta_prop"/>
</dbReference>
<feature type="chain" id="PRO_5045355472" evidence="3">
    <location>
        <begin position="21"/>
        <end position="369"/>
    </location>
</feature>
<evidence type="ECO:0000313" key="5">
    <source>
        <dbReference type="Proteomes" id="UP001500936"/>
    </source>
</evidence>
<keyword evidence="3" id="KW-0732">Signal</keyword>
<protein>
    <submittedName>
        <fullName evidence="4">Lactonase family protein</fullName>
    </submittedName>
</protein>
<dbReference type="EMBL" id="BAABHB010000002">
    <property type="protein sequence ID" value="GAA4401546.1"/>
    <property type="molecule type" value="Genomic_DNA"/>
</dbReference>
<dbReference type="SUPFAM" id="SSF51004">
    <property type="entry name" value="C-terminal (heme d1) domain of cytochrome cd1-nitrite reductase"/>
    <property type="match status" value="1"/>
</dbReference>
<dbReference type="Gene3D" id="2.130.10.10">
    <property type="entry name" value="YVTN repeat-like/Quinoprotein amine dehydrogenase"/>
    <property type="match status" value="1"/>
</dbReference>
<proteinExistence type="inferred from homology"/>
<dbReference type="PANTHER" id="PTHR30344">
    <property type="entry name" value="6-PHOSPHOGLUCONOLACTONASE-RELATED"/>
    <property type="match status" value="1"/>
</dbReference>
<evidence type="ECO:0000256" key="3">
    <source>
        <dbReference type="SAM" id="SignalP"/>
    </source>
</evidence>
<evidence type="ECO:0000256" key="2">
    <source>
        <dbReference type="ARBA" id="ARBA00022526"/>
    </source>
</evidence>
<dbReference type="Proteomes" id="UP001500936">
    <property type="component" value="Unassembled WGS sequence"/>
</dbReference>
<dbReference type="InterPro" id="IPR011048">
    <property type="entry name" value="Haem_d1_sf"/>
</dbReference>
<dbReference type="RefSeq" id="WP_345265702.1">
    <property type="nucleotide sequence ID" value="NZ_BAABHB010000002.1"/>
</dbReference>
<dbReference type="InterPro" id="IPR015943">
    <property type="entry name" value="WD40/YVTN_repeat-like_dom_sf"/>
</dbReference>
<keyword evidence="2" id="KW-0313">Glucose metabolism</keyword>
<keyword evidence="5" id="KW-1185">Reference proteome</keyword>
<evidence type="ECO:0000256" key="1">
    <source>
        <dbReference type="ARBA" id="ARBA00005564"/>
    </source>
</evidence>
<dbReference type="InterPro" id="IPR050282">
    <property type="entry name" value="Cycloisomerase_2"/>
</dbReference>
<name>A0ABP8K842_9BACT</name>
<dbReference type="PANTHER" id="PTHR30344:SF1">
    <property type="entry name" value="6-PHOSPHOGLUCONOLACTONASE"/>
    <property type="match status" value="1"/>
</dbReference>
<comment type="caution">
    <text evidence="4">The sequence shown here is derived from an EMBL/GenBank/DDBJ whole genome shotgun (WGS) entry which is preliminary data.</text>
</comment>